<dbReference type="EMBL" id="JAODUP010001291">
    <property type="protein sequence ID" value="KAK2140602.1"/>
    <property type="molecule type" value="Genomic_DNA"/>
</dbReference>
<accession>A0AAD9MNP6</accession>
<evidence type="ECO:0000313" key="2">
    <source>
        <dbReference type="Proteomes" id="UP001208570"/>
    </source>
</evidence>
<name>A0AAD9MNP6_9ANNE</name>
<organism evidence="1 2">
    <name type="scientific">Paralvinella palmiformis</name>
    <dbReference type="NCBI Taxonomy" id="53620"/>
    <lineage>
        <taxon>Eukaryota</taxon>
        <taxon>Metazoa</taxon>
        <taxon>Spiralia</taxon>
        <taxon>Lophotrochozoa</taxon>
        <taxon>Annelida</taxon>
        <taxon>Polychaeta</taxon>
        <taxon>Sedentaria</taxon>
        <taxon>Canalipalpata</taxon>
        <taxon>Terebellida</taxon>
        <taxon>Terebelliformia</taxon>
        <taxon>Alvinellidae</taxon>
        <taxon>Paralvinella</taxon>
    </lineage>
</organism>
<comment type="caution">
    <text evidence="1">The sequence shown here is derived from an EMBL/GenBank/DDBJ whole genome shotgun (WGS) entry which is preliminary data.</text>
</comment>
<proteinExistence type="predicted"/>
<reference evidence="1" key="1">
    <citation type="journal article" date="2023" name="Mol. Biol. Evol.">
        <title>Third-Generation Sequencing Reveals the Adaptive Role of the Epigenome in Three Deep-Sea Polychaetes.</title>
        <authorList>
            <person name="Perez M."/>
            <person name="Aroh O."/>
            <person name="Sun Y."/>
            <person name="Lan Y."/>
            <person name="Juniper S.K."/>
            <person name="Young C.R."/>
            <person name="Angers B."/>
            <person name="Qian P.Y."/>
        </authorList>
    </citation>
    <scope>NUCLEOTIDE SEQUENCE</scope>
    <source>
        <strain evidence="1">P08H-3</strain>
    </source>
</reference>
<sequence length="45" mass="5101">MPISNNMTDMTTMAIRNCLCPVMSLVEIFSLLDEVSNIVGRDLRR</sequence>
<dbReference type="Proteomes" id="UP001208570">
    <property type="component" value="Unassembled WGS sequence"/>
</dbReference>
<dbReference type="AlphaFoldDB" id="A0AAD9MNP6"/>
<keyword evidence="2" id="KW-1185">Reference proteome</keyword>
<gene>
    <name evidence="1" type="ORF">LSH36_1291g00052</name>
</gene>
<protein>
    <submittedName>
        <fullName evidence="1">Uncharacterized protein</fullName>
    </submittedName>
</protein>
<evidence type="ECO:0000313" key="1">
    <source>
        <dbReference type="EMBL" id="KAK2140602.1"/>
    </source>
</evidence>